<dbReference type="SUPFAM" id="SSF53822">
    <property type="entry name" value="Periplasmic binding protein-like I"/>
    <property type="match status" value="1"/>
</dbReference>
<dbReference type="AlphaFoldDB" id="A0A914V3U5"/>
<accession>A0A914V3U5</accession>
<proteinExistence type="predicted"/>
<organism evidence="1 2">
    <name type="scientific">Plectus sambesii</name>
    <dbReference type="NCBI Taxonomy" id="2011161"/>
    <lineage>
        <taxon>Eukaryota</taxon>
        <taxon>Metazoa</taxon>
        <taxon>Ecdysozoa</taxon>
        <taxon>Nematoda</taxon>
        <taxon>Chromadorea</taxon>
        <taxon>Plectida</taxon>
        <taxon>Plectina</taxon>
        <taxon>Plectoidea</taxon>
        <taxon>Plectidae</taxon>
        <taxon>Plectus</taxon>
    </lineage>
</organism>
<dbReference type="WBParaSite" id="PSAMB.scaffold15086size1688.g36364.t1">
    <property type="protein sequence ID" value="PSAMB.scaffold15086size1688.g36364.t1"/>
    <property type="gene ID" value="PSAMB.scaffold15086size1688.g36364"/>
</dbReference>
<reference evidence="2" key="1">
    <citation type="submission" date="2022-11" db="UniProtKB">
        <authorList>
            <consortium name="WormBaseParasite"/>
        </authorList>
    </citation>
    <scope>IDENTIFICATION</scope>
</reference>
<evidence type="ECO:0000313" key="1">
    <source>
        <dbReference type="Proteomes" id="UP000887566"/>
    </source>
</evidence>
<keyword evidence="1" id="KW-1185">Reference proteome</keyword>
<dbReference type="Proteomes" id="UP000887566">
    <property type="component" value="Unplaced"/>
</dbReference>
<dbReference type="InterPro" id="IPR028082">
    <property type="entry name" value="Peripla_BP_I"/>
</dbReference>
<name>A0A914V3U5_9BILA</name>
<evidence type="ECO:0000313" key="2">
    <source>
        <dbReference type="WBParaSite" id="PSAMB.scaffold15086size1688.g36364.t1"/>
    </source>
</evidence>
<dbReference type="PROSITE" id="PS51257">
    <property type="entry name" value="PROKAR_LIPOPROTEIN"/>
    <property type="match status" value="1"/>
</dbReference>
<protein>
    <submittedName>
        <fullName evidence="2">Uncharacterized protein</fullName>
    </submittedName>
</protein>
<sequence length="139" mass="15514">MLADRINISLLSTSSCVSHENFTWPTGNIIYKYMKNALVKGNPYHVKDGYDSFMYKFTDEGKLANSLLTISNLRPQPDGTCIWETVGEFSREEGLSIADIHWPGGQANPPQGTPEKFKLKVVTLLENPFIIASDLDSDT</sequence>